<name>A0A1W2EHS1_9PSEU</name>
<gene>
    <name evidence="4" type="ORF">SAMN05660733_04106</name>
</gene>
<keyword evidence="2" id="KW-0472">Membrane</keyword>
<evidence type="ECO:0000259" key="3">
    <source>
        <dbReference type="SMART" id="SM00255"/>
    </source>
</evidence>
<dbReference type="GO" id="GO:0007165">
    <property type="term" value="P:signal transduction"/>
    <property type="evidence" value="ECO:0007669"/>
    <property type="project" value="InterPro"/>
</dbReference>
<organism evidence="4 5">
    <name type="scientific">Lentzea albidocapillata</name>
    <dbReference type="NCBI Taxonomy" id="40571"/>
    <lineage>
        <taxon>Bacteria</taxon>
        <taxon>Bacillati</taxon>
        <taxon>Actinomycetota</taxon>
        <taxon>Actinomycetes</taxon>
        <taxon>Pseudonocardiales</taxon>
        <taxon>Pseudonocardiaceae</taxon>
        <taxon>Lentzea</taxon>
    </lineage>
</organism>
<accession>A0A1W2EHS1</accession>
<dbReference type="SMART" id="SM00255">
    <property type="entry name" value="TIR"/>
    <property type="match status" value="1"/>
</dbReference>
<dbReference type="Pfam" id="PF13676">
    <property type="entry name" value="TIR_2"/>
    <property type="match status" value="1"/>
</dbReference>
<dbReference type="InterPro" id="IPR000157">
    <property type="entry name" value="TIR_dom"/>
</dbReference>
<dbReference type="SMART" id="SM00320">
    <property type="entry name" value="WD40"/>
    <property type="match status" value="6"/>
</dbReference>
<dbReference type="AlphaFoldDB" id="A0A1W2EHS1"/>
<dbReference type="PANTHER" id="PTHR19879:SF9">
    <property type="entry name" value="TRANSCRIPTION INITIATION FACTOR TFIID SUBUNIT 5"/>
    <property type="match status" value="1"/>
</dbReference>
<evidence type="ECO:0000256" key="1">
    <source>
        <dbReference type="SAM" id="MobiDB-lite"/>
    </source>
</evidence>
<dbReference type="STRING" id="40571.SAMN05660733_04106"/>
<feature type="region of interest" description="Disordered" evidence="1">
    <location>
        <begin position="143"/>
        <end position="166"/>
    </location>
</feature>
<reference evidence="5" key="1">
    <citation type="submission" date="2017-04" db="EMBL/GenBank/DDBJ databases">
        <authorList>
            <person name="Varghese N."/>
            <person name="Submissions S."/>
        </authorList>
    </citation>
    <scope>NUCLEOTIDE SEQUENCE [LARGE SCALE GENOMIC DNA]</scope>
    <source>
        <strain evidence="5">DSM 44073</strain>
    </source>
</reference>
<feature type="domain" description="TIR" evidence="3">
    <location>
        <begin position="3"/>
        <end position="178"/>
    </location>
</feature>
<dbReference type="InterPro" id="IPR015943">
    <property type="entry name" value="WD40/YVTN_repeat-like_dom_sf"/>
</dbReference>
<dbReference type="OrthoDB" id="3838036at2"/>
<evidence type="ECO:0000256" key="2">
    <source>
        <dbReference type="SAM" id="Phobius"/>
    </source>
</evidence>
<dbReference type="RefSeq" id="WP_051770978.1">
    <property type="nucleotide sequence ID" value="NZ_FWYC01000009.1"/>
</dbReference>
<feature type="transmembrane region" description="Helical" evidence="2">
    <location>
        <begin position="179"/>
        <end position="201"/>
    </location>
</feature>
<protein>
    <submittedName>
        <fullName evidence="4">TIR domain-containing protein</fullName>
    </submittedName>
</protein>
<keyword evidence="2" id="KW-0812">Transmembrane</keyword>
<evidence type="ECO:0000313" key="4">
    <source>
        <dbReference type="EMBL" id="SMD09237.1"/>
    </source>
</evidence>
<dbReference type="SUPFAM" id="SSF52200">
    <property type="entry name" value="Toll/Interleukin receptor TIR domain"/>
    <property type="match status" value="1"/>
</dbReference>
<dbReference type="Pfam" id="PF00400">
    <property type="entry name" value="WD40"/>
    <property type="match status" value="1"/>
</dbReference>
<dbReference type="InterPro" id="IPR011047">
    <property type="entry name" value="Quinoprotein_ADH-like_sf"/>
</dbReference>
<dbReference type="Proteomes" id="UP000192840">
    <property type="component" value="Unassembled WGS sequence"/>
</dbReference>
<proteinExistence type="predicted"/>
<dbReference type="InterPro" id="IPR035897">
    <property type="entry name" value="Toll_tir_struct_dom_sf"/>
</dbReference>
<dbReference type="Gene3D" id="2.130.10.10">
    <property type="entry name" value="YVTN repeat-like/Quinoprotein amine dehydrogenase"/>
    <property type="match status" value="2"/>
</dbReference>
<dbReference type="EMBL" id="FWYC01000009">
    <property type="protein sequence ID" value="SMD09237.1"/>
    <property type="molecule type" value="Genomic_DNA"/>
</dbReference>
<dbReference type="InterPro" id="IPR001680">
    <property type="entry name" value="WD40_rpt"/>
</dbReference>
<evidence type="ECO:0000313" key="5">
    <source>
        <dbReference type="Proteomes" id="UP000192840"/>
    </source>
</evidence>
<dbReference type="Gene3D" id="3.40.50.10140">
    <property type="entry name" value="Toll/interleukin-1 receptor homology (TIR) domain"/>
    <property type="match status" value="1"/>
</dbReference>
<dbReference type="SUPFAM" id="SSF50998">
    <property type="entry name" value="Quinoprotein alcohol dehydrogenase-like"/>
    <property type="match status" value="1"/>
</dbReference>
<feature type="compositionally biased region" description="Basic and acidic residues" evidence="1">
    <location>
        <begin position="151"/>
        <end position="166"/>
    </location>
</feature>
<keyword evidence="5" id="KW-1185">Reference proteome</keyword>
<sequence>MAKYSVCLSFAGEQRQYVKEVADRLKALGISYFYDEDELADLWGKELTEHLDDIYRKNSRFCVMFVSTEYVEKMWTIHERRSALARRLTPETEYVLPARFDDTDVPGLPPSVGFIDLRRTTPGQLAELIAIKCDRAEDWVVSNGAGIPTQGDKEQRDAEPVERDGPAVRNRRRALSRRGFVIGSLGLIGAGAAGGMAWVMWPKAGKLTSDDTTGIAFSRDGGMLISTHRATSNFERMVRIWDAGTRYPLAEVDGRNVLVRNPVVHPDGKSFVTNETIDLVRRDVRTGIIVKDKYGFEEKTDLRHFAADPEITCFAISPDGVLLAVGTSTDGPSLVDIAGRKVVAHLIPERYDIDRAVRSVTGMAFSPDGKRLAVAGGIAPRDKDWIGMAENGCTVWDITERRALLSLLAEPTNSVAFDPAGDAIATAGETGVRLWDPGTGAVMATFIGEQTHSLAFSPDGRTLLTGGATGVRFWDAGTGRLKRELSDNYVHLVAFSPDGKAVAAATRHSNTKLSPGCWLWPVE</sequence>
<keyword evidence="2" id="KW-1133">Transmembrane helix</keyword>
<dbReference type="PANTHER" id="PTHR19879">
    <property type="entry name" value="TRANSCRIPTION INITIATION FACTOR TFIID"/>
    <property type="match status" value="1"/>
</dbReference>